<keyword evidence="7" id="KW-0175">Coiled coil</keyword>
<dbReference type="PROSITE" id="PS00018">
    <property type="entry name" value="EF_HAND_1"/>
    <property type="match status" value="1"/>
</dbReference>
<dbReference type="GO" id="GO:0005509">
    <property type="term" value="F:calcium ion binding"/>
    <property type="evidence" value="ECO:0007669"/>
    <property type="project" value="InterPro"/>
</dbReference>
<evidence type="ECO:0000256" key="1">
    <source>
        <dbReference type="ARBA" id="ARBA00022387"/>
    </source>
</evidence>
<feature type="coiled-coil region" evidence="7">
    <location>
        <begin position="469"/>
        <end position="503"/>
    </location>
</feature>
<feature type="domain" description="MRH" evidence="11">
    <location>
        <begin position="519"/>
        <end position="620"/>
    </location>
</feature>
<proteinExistence type="predicted"/>
<dbReference type="Proteomes" id="UP001178461">
    <property type="component" value="Chromosome 17"/>
</dbReference>
<feature type="transmembrane region" description="Helical" evidence="9">
    <location>
        <begin position="92"/>
        <end position="116"/>
    </location>
</feature>
<dbReference type="Pfam" id="PF13015">
    <property type="entry name" value="PRKCSH_1"/>
    <property type="match status" value="1"/>
</dbReference>
<keyword evidence="9" id="KW-1133">Transmembrane helix</keyword>
<dbReference type="Gene3D" id="2.70.130.10">
    <property type="entry name" value="Mannose-6-phosphate receptor binding domain"/>
    <property type="match status" value="1"/>
</dbReference>
<feature type="region of interest" description="Disordered" evidence="8">
    <location>
        <begin position="1"/>
        <end position="68"/>
    </location>
</feature>
<keyword evidence="6" id="KW-1015">Disulfide bond</keyword>
<dbReference type="InterPro" id="IPR044865">
    <property type="entry name" value="MRH_dom"/>
</dbReference>
<feature type="compositionally biased region" description="Basic residues" evidence="8">
    <location>
        <begin position="36"/>
        <end position="62"/>
    </location>
</feature>
<dbReference type="FunFam" id="2.70.130.10:FF:000014">
    <property type="entry name" value="glucosidase 2 subunit beta isoform X1"/>
    <property type="match status" value="1"/>
</dbReference>
<keyword evidence="4" id="KW-0256">Endoplasmic reticulum</keyword>
<dbReference type="PROSITE" id="PS51914">
    <property type="entry name" value="MRH"/>
    <property type="match status" value="1"/>
</dbReference>
<dbReference type="InterPro" id="IPR036055">
    <property type="entry name" value="LDL_receptor-like_sf"/>
</dbReference>
<dbReference type="PANTHER" id="PTHR12630:SF1">
    <property type="entry name" value="GLUCOSIDASE 2 SUBUNIT BETA"/>
    <property type="match status" value="1"/>
</dbReference>
<keyword evidence="9" id="KW-0472">Membrane</keyword>
<dbReference type="EMBL" id="OX395142">
    <property type="protein sequence ID" value="CAI5796282.1"/>
    <property type="molecule type" value="Genomic_DNA"/>
</dbReference>
<evidence type="ECO:0000256" key="8">
    <source>
        <dbReference type="SAM" id="MobiDB-lite"/>
    </source>
</evidence>
<evidence type="ECO:0000259" key="10">
    <source>
        <dbReference type="PROSITE" id="PS50222"/>
    </source>
</evidence>
<dbReference type="SUPFAM" id="SSF50911">
    <property type="entry name" value="Mannose 6-phosphate receptor domain"/>
    <property type="match status" value="1"/>
</dbReference>
<dbReference type="InterPro" id="IPR011992">
    <property type="entry name" value="EF-hand-dom_pair"/>
</dbReference>
<evidence type="ECO:0000256" key="9">
    <source>
        <dbReference type="SAM" id="Phobius"/>
    </source>
</evidence>
<dbReference type="InterPro" id="IPR039794">
    <property type="entry name" value="Gtb1-like"/>
</dbReference>
<evidence type="ECO:0000256" key="4">
    <source>
        <dbReference type="ARBA" id="ARBA00022824"/>
    </source>
</evidence>
<keyword evidence="9" id="KW-0812">Transmembrane</keyword>
<dbReference type="Gene3D" id="1.10.238.10">
    <property type="entry name" value="EF-hand"/>
    <property type="match status" value="1"/>
</dbReference>
<evidence type="ECO:0000259" key="11">
    <source>
        <dbReference type="PROSITE" id="PS51914"/>
    </source>
</evidence>
<feature type="domain" description="EF-hand" evidence="10">
    <location>
        <begin position="314"/>
        <end position="349"/>
    </location>
</feature>
<dbReference type="InterPro" id="IPR036607">
    <property type="entry name" value="PRKCSH"/>
</dbReference>
<dbReference type="GO" id="GO:0001889">
    <property type="term" value="P:liver development"/>
    <property type="evidence" value="ECO:0007669"/>
    <property type="project" value="TreeGrafter"/>
</dbReference>
<feature type="compositionally biased region" description="Acidic residues" evidence="8">
    <location>
        <begin position="417"/>
        <end position="438"/>
    </location>
</feature>
<evidence type="ECO:0000256" key="5">
    <source>
        <dbReference type="ARBA" id="ARBA00022837"/>
    </source>
</evidence>
<name>A0AA35PTI6_9SAUR</name>
<dbReference type="Pfam" id="PF12999">
    <property type="entry name" value="PRKCSH-like"/>
    <property type="match status" value="1"/>
</dbReference>
<dbReference type="Pfam" id="PF13202">
    <property type="entry name" value="EF-hand_5"/>
    <property type="match status" value="1"/>
</dbReference>
<gene>
    <name evidence="12" type="ORF">PODLI_1B038459</name>
</gene>
<dbReference type="InterPro" id="IPR028146">
    <property type="entry name" value="PRKCSH_N"/>
</dbReference>
<dbReference type="AlphaFoldDB" id="A0AA35PTI6"/>
<accession>A0AA35PTI6</accession>
<keyword evidence="2" id="KW-0479">Metal-binding</keyword>
<feature type="region of interest" description="Disordered" evidence="8">
    <location>
        <begin position="286"/>
        <end position="353"/>
    </location>
</feature>
<evidence type="ECO:0000313" key="12">
    <source>
        <dbReference type="EMBL" id="CAI5796282.1"/>
    </source>
</evidence>
<dbReference type="PROSITE" id="PS50222">
    <property type="entry name" value="EF_HAND_2"/>
    <property type="match status" value="1"/>
</dbReference>
<feature type="region of interest" description="Disordered" evidence="8">
    <location>
        <begin position="384"/>
        <end position="461"/>
    </location>
</feature>
<dbReference type="SUPFAM" id="SSF57424">
    <property type="entry name" value="LDL receptor-like module"/>
    <property type="match status" value="1"/>
</dbReference>
<dbReference type="GO" id="GO:0017177">
    <property type="term" value="C:glucosidase II complex"/>
    <property type="evidence" value="ECO:0007669"/>
    <property type="project" value="TreeGrafter"/>
</dbReference>
<evidence type="ECO:0000256" key="2">
    <source>
        <dbReference type="ARBA" id="ARBA00022723"/>
    </source>
</evidence>
<keyword evidence="5" id="KW-0106">Calcium</keyword>
<sequence>MAGGRSGCLAFPRPQLKSIRGHPRRRRAGEREQRKGKSSRKRLREKDRSRFRHTRPHTRSRALRSGCSRHPLPLPRTVGLGTRFPRGFPRPVGAAAAFCLWIMLLLTLLLFLLLGLASPVEVKRPRGVSLTSHHFYDESKPFTCLDGSATIAFDRVNDDYCDCRDGSDEPGTAACPSGRFHCSNAGYRPQYIPSSRVNDGICDCCDATDEYNSGIVCENTCKEMGRKEREALKQMAEVAREGFEIKQALMKEASKRKEEKQIKLTELQESKKSVEEQVETLRSLKEAAEKPEKEAKDIHQKAWEEQKAAERAVRDQAKAEEAFHELDDDGDGMISVAELQTHPELDADGDGILSESEAQTLLDNSLQADVARFQDTVWAAIKEKYRPESLVDVQPPPKGPSDEEPDTQPDAHVDQLPPDDDYDEEEDEDEEPEEDSIDEEVKVPSPKPSSDVKASEDELERMPPYDEATQALIEAAQKAREQFEEVEKSLKEMEESIRSLEKEISFDFGPHGEFSYLYGQCYELTTNEYIYRLCPFSRVSQKPKHGGSETSLGTWGSWSGPEDNKFGVMKYEHGTGCWQGPNRSTTVKLTCGKETVVTSTTEPSRCEYLMEFITPAACQEPKDLGHDEL</sequence>
<reference evidence="12" key="1">
    <citation type="submission" date="2022-12" db="EMBL/GenBank/DDBJ databases">
        <authorList>
            <person name="Alioto T."/>
            <person name="Alioto T."/>
            <person name="Gomez Garrido J."/>
        </authorList>
    </citation>
    <scope>NUCLEOTIDE SEQUENCE</scope>
</reference>
<feature type="compositionally biased region" description="Basic and acidic residues" evidence="8">
    <location>
        <begin position="286"/>
        <end position="325"/>
    </location>
</feature>
<keyword evidence="3" id="KW-0732">Signal</keyword>
<evidence type="ECO:0000256" key="3">
    <source>
        <dbReference type="ARBA" id="ARBA00022729"/>
    </source>
</evidence>
<dbReference type="Gene3D" id="4.10.400.10">
    <property type="entry name" value="Low-density Lipoprotein Receptor"/>
    <property type="match status" value="1"/>
</dbReference>
<dbReference type="PANTHER" id="PTHR12630">
    <property type="entry name" value="N-LINKED OLIGOSACCHARIDE PROCESSING"/>
    <property type="match status" value="1"/>
</dbReference>
<protein>
    <recommendedName>
        <fullName evidence="1">Glucosidase 2 subunit beta</fullName>
    </recommendedName>
</protein>
<dbReference type="SUPFAM" id="SSF47473">
    <property type="entry name" value="EF-hand"/>
    <property type="match status" value="1"/>
</dbReference>
<evidence type="ECO:0000256" key="7">
    <source>
        <dbReference type="SAM" id="Coils"/>
    </source>
</evidence>
<dbReference type="InterPro" id="IPR009011">
    <property type="entry name" value="Man6P_isomerase_rcpt-bd_dom_sf"/>
</dbReference>
<evidence type="ECO:0000313" key="13">
    <source>
        <dbReference type="Proteomes" id="UP001178461"/>
    </source>
</evidence>
<evidence type="ECO:0000256" key="6">
    <source>
        <dbReference type="ARBA" id="ARBA00023157"/>
    </source>
</evidence>
<organism evidence="12 13">
    <name type="scientific">Podarcis lilfordi</name>
    <name type="common">Lilford's wall lizard</name>
    <dbReference type="NCBI Taxonomy" id="74358"/>
    <lineage>
        <taxon>Eukaryota</taxon>
        <taxon>Metazoa</taxon>
        <taxon>Chordata</taxon>
        <taxon>Craniata</taxon>
        <taxon>Vertebrata</taxon>
        <taxon>Euteleostomi</taxon>
        <taxon>Lepidosauria</taxon>
        <taxon>Squamata</taxon>
        <taxon>Bifurcata</taxon>
        <taxon>Unidentata</taxon>
        <taxon>Episquamata</taxon>
        <taxon>Laterata</taxon>
        <taxon>Lacertibaenia</taxon>
        <taxon>Lacertidae</taxon>
        <taxon>Podarcis</taxon>
    </lineage>
</organism>
<dbReference type="GO" id="GO:0006491">
    <property type="term" value="P:N-glycan processing"/>
    <property type="evidence" value="ECO:0007669"/>
    <property type="project" value="TreeGrafter"/>
</dbReference>
<keyword evidence="13" id="KW-1185">Reference proteome</keyword>
<feature type="compositionally biased region" description="Basic residues" evidence="8">
    <location>
        <begin position="19"/>
        <end position="28"/>
    </location>
</feature>
<dbReference type="InterPro" id="IPR002048">
    <property type="entry name" value="EF_hand_dom"/>
</dbReference>
<dbReference type="InterPro" id="IPR018247">
    <property type="entry name" value="EF_Hand_1_Ca_BS"/>
</dbReference>